<dbReference type="EMBL" id="MU273479">
    <property type="protein sequence ID" value="KAI0035795.1"/>
    <property type="molecule type" value="Genomic_DNA"/>
</dbReference>
<reference evidence="1" key="2">
    <citation type="journal article" date="2022" name="New Phytol.">
        <title>Evolutionary transition to the ectomycorrhizal habit in the genomes of a hyperdiverse lineage of mushroom-forming fungi.</title>
        <authorList>
            <person name="Looney B."/>
            <person name="Miyauchi S."/>
            <person name="Morin E."/>
            <person name="Drula E."/>
            <person name="Courty P.E."/>
            <person name="Kohler A."/>
            <person name="Kuo A."/>
            <person name="LaButti K."/>
            <person name="Pangilinan J."/>
            <person name="Lipzen A."/>
            <person name="Riley R."/>
            <person name="Andreopoulos W."/>
            <person name="He G."/>
            <person name="Johnson J."/>
            <person name="Nolan M."/>
            <person name="Tritt A."/>
            <person name="Barry K.W."/>
            <person name="Grigoriev I.V."/>
            <person name="Nagy L.G."/>
            <person name="Hibbett D."/>
            <person name="Henrissat B."/>
            <person name="Matheny P.B."/>
            <person name="Labbe J."/>
            <person name="Martin F.M."/>
        </authorList>
    </citation>
    <scope>NUCLEOTIDE SEQUENCE</scope>
    <source>
        <strain evidence="1">EC-137</strain>
    </source>
</reference>
<sequence>MGFYDFQFGFLGTLCACLQIFEHYYARLSKPKANATTANASRDVAFSALMRKYLAVYGLVMSADWLQGPYAYSLYAEQYAYTERVISYFFITGFLSGGLFAPLMGSWADQYGRKRMCQMFCVLYAGSCVFLQFSWLPSILLARILGGIATSILFSVFESWLVSSHSEAGLSGEDLSTILGRATVLNGFVATVAGVFANKLVDVTGQSFRAPFVASALVLVIAGIVLSSTWHENYGAVNNRGSDDNLQLARLYAATRVVLQDPTLLILCLTQTIFEGSMYLFVFIWVPTLQESSTHPNDLPLGYIFSNFMVSVMLGSLLYTFITVHWCKTSKHDSLALHVTLSSLLCGVSALVFAICVNTGKGRDSVRESTRFWAFCAFEACVGMYYPVQGALRGSLIANEHRATLSALFRVPLNIFVVVALATGFSHAREMVLFACSLLLAFSAITSAAVLLPRIENTAPASSHMPLPQHNPE</sequence>
<protein>
    <submittedName>
        <fullName evidence="1">DUF791-domain-containing protein</fullName>
    </submittedName>
</protein>
<accession>A0ACB8QVZ0</accession>
<evidence type="ECO:0000313" key="1">
    <source>
        <dbReference type="EMBL" id="KAI0035795.1"/>
    </source>
</evidence>
<gene>
    <name evidence="1" type="ORF">K488DRAFT_76370</name>
</gene>
<reference evidence="1" key="1">
    <citation type="submission" date="2021-02" db="EMBL/GenBank/DDBJ databases">
        <authorList>
            <consortium name="DOE Joint Genome Institute"/>
            <person name="Ahrendt S."/>
            <person name="Looney B.P."/>
            <person name="Miyauchi S."/>
            <person name="Morin E."/>
            <person name="Drula E."/>
            <person name="Courty P.E."/>
            <person name="Chicoki N."/>
            <person name="Fauchery L."/>
            <person name="Kohler A."/>
            <person name="Kuo A."/>
            <person name="Labutti K."/>
            <person name="Pangilinan J."/>
            <person name="Lipzen A."/>
            <person name="Riley R."/>
            <person name="Andreopoulos W."/>
            <person name="He G."/>
            <person name="Johnson J."/>
            <person name="Barry K.W."/>
            <person name="Grigoriev I.V."/>
            <person name="Nagy L."/>
            <person name="Hibbett D."/>
            <person name="Henrissat B."/>
            <person name="Matheny P.B."/>
            <person name="Labbe J."/>
            <person name="Martin F."/>
        </authorList>
    </citation>
    <scope>NUCLEOTIDE SEQUENCE</scope>
    <source>
        <strain evidence="1">EC-137</strain>
    </source>
</reference>
<organism evidence="1 2">
    <name type="scientific">Vararia minispora EC-137</name>
    <dbReference type="NCBI Taxonomy" id="1314806"/>
    <lineage>
        <taxon>Eukaryota</taxon>
        <taxon>Fungi</taxon>
        <taxon>Dikarya</taxon>
        <taxon>Basidiomycota</taxon>
        <taxon>Agaricomycotina</taxon>
        <taxon>Agaricomycetes</taxon>
        <taxon>Russulales</taxon>
        <taxon>Lachnocladiaceae</taxon>
        <taxon>Vararia</taxon>
    </lineage>
</organism>
<dbReference type="Proteomes" id="UP000814128">
    <property type="component" value="Unassembled WGS sequence"/>
</dbReference>
<name>A0ACB8QVZ0_9AGAM</name>
<proteinExistence type="predicted"/>
<keyword evidence="2" id="KW-1185">Reference proteome</keyword>
<comment type="caution">
    <text evidence="1">The sequence shown here is derived from an EMBL/GenBank/DDBJ whole genome shotgun (WGS) entry which is preliminary data.</text>
</comment>
<evidence type="ECO:0000313" key="2">
    <source>
        <dbReference type="Proteomes" id="UP000814128"/>
    </source>
</evidence>